<keyword evidence="3" id="KW-0808">Transferase</keyword>
<feature type="domain" description="Glycosyltransferase subfamily 4-like N-terminal" evidence="2">
    <location>
        <begin position="50"/>
        <end position="176"/>
    </location>
</feature>
<dbReference type="Pfam" id="PF13439">
    <property type="entry name" value="Glyco_transf_4"/>
    <property type="match status" value="1"/>
</dbReference>
<dbReference type="Gene3D" id="3.40.50.2000">
    <property type="entry name" value="Glycogen Phosphorylase B"/>
    <property type="match status" value="2"/>
</dbReference>
<dbReference type="PANTHER" id="PTHR12526:SF637">
    <property type="entry name" value="GLYCOSYLTRANSFERASE EPSF-RELATED"/>
    <property type="match status" value="1"/>
</dbReference>
<dbReference type="GO" id="GO:1901135">
    <property type="term" value="P:carbohydrate derivative metabolic process"/>
    <property type="evidence" value="ECO:0007669"/>
    <property type="project" value="UniProtKB-ARBA"/>
</dbReference>
<keyword evidence="3" id="KW-0328">Glycosyltransferase</keyword>
<dbReference type="SUPFAM" id="SSF53756">
    <property type="entry name" value="UDP-Glycosyltransferase/glycogen phosphorylase"/>
    <property type="match status" value="1"/>
</dbReference>
<sequence>MNIYQLGMGWFPEKEGGLNRYFYDLNNHNYNDDVKYIPCVMTASHAEKPIAYNSLGYATDSVAKRLLSARYKFKKLVSETKPDLIVSHFSLYTLPIIIFNKTVPLVVHFQGPWAYESIVENNNKLGGYIKKSIENLVYRRATKFIVLSQSFKELLVERYGVAGNSVHVIPAGVDLNKFKLVTDTLPVKTQLGMRQDKITLVCVRRLAKRMGIDVLIKAVSRLKLQGLNNLELHIVGKGNEEVALKALVSELGLNEEVKFAGFVADELLPNYYQAADFAIVPTIALEGFGLITLEAMASGATPIVTDIGGLPEVVRPFDAELIAKSNSVDSLAECLQKNILSNKHSRESCRLYVEENFSWELINQRVLAVYNNAIVG</sequence>
<feature type="domain" description="Glycosyl transferase family 1" evidence="1">
    <location>
        <begin position="190"/>
        <end position="350"/>
    </location>
</feature>
<evidence type="ECO:0000313" key="4">
    <source>
        <dbReference type="Proteomes" id="UP001224622"/>
    </source>
</evidence>
<dbReference type="EMBL" id="JAVIGA010000035">
    <property type="protein sequence ID" value="MDQ9129361.1"/>
    <property type="molecule type" value="Genomic_DNA"/>
</dbReference>
<organism evidence="3 4">
    <name type="scientific">Serratia fonticola</name>
    <dbReference type="NCBI Taxonomy" id="47917"/>
    <lineage>
        <taxon>Bacteria</taxon>
        <taxon>Pseudomonadati</taxon>
        <taxon>Pseudomonadota</taxon>
        <taxon>Gammaproteobacteria</taxon>
        <taxon>Enterobacterales</taxon>
        <taxon>Yersiniaceae</taxon>
        <taxon>Serratia</taxon>
    </lineage>
</organism>
<evidence type="ECO:0000259" key="1">
    <source>
        <dbReference type="Pfam" id="PF00534"/>
    </source>
</evidence>
<protein>
    <submittedName>
        <fullName evidence="3">Glycosyltransferase family 4 protein</fullName>
        <ecNumber evidence="3">2.4.-.-</ecNumber>
    </submittedName>
</protein>
<evidence type="ECO:0000313" key="3">
    <source>
        <dbReference type="EMBL" id="MDQ9129361.1"/>
    </source>
</evidence>
<dbReference type="Pfam" id="PF00534">
    <property type="entry name" value="Glycos_transf_1"/>
    <property type="match status" value="1"/>
</dbReference>
<proteinExistence type="predicted"/>
<gene>
    <name evidence="3" type="ORF">RDT67_23360</name>
</gene>
<dbReference type="PANTHER" id="PTHR12526">
    <property type="entry name" value="GLYCOSYLTRANSFERASE"/>
    <property type="match status" value="1"/>
</dbReference>
<dbReference type="CDD" id="cd03801">
    <property type="entry name" value="GT4_PimA-like"/>
    <property type="match status" value="1"/>
</dbReference>
<evidence type="ECO:0000259" key="2">
    <source>
        <dbReference type="Pfam" id="PF13439"/>
    </source>
</evidence>
<comment type="caution">
    <text evidence="3">The sequence shown here is derived from an EMBL/GenBank/DDBJ whole genome shotgun (WGS) entry which is preliminary data.</text>
</comment>
<dbReference type="RefSeq" id="WP_309048369.1">
    <property type="nucleotide sequence ID" value="NZ_JAVIGA010000035.1"/>
</dbReference>
<accession>A0AAJ1YGV7</accession>
<dbReference type="AlphaFoldDB" id="A0AAJ1YGV7"/>
<name>A0AAJ1YGV7_SERFO</name>
<dbReference type="EC" id="2.4.-.-" evidence="3"/>
<dbReference type="GO" id="GO:0016757">
    <property type="term" value="F:glycosyltransferase activity"/>
    <property type="evidence" value="ECO:0007669"/>
    <property type="project" value="UniProtKB-KW"/>
</dbReference>
<dbReference type="InterPro" id="IPR001296">
    <property type="entry name" value="Glyco_trans_1"/>
</dbReference>
<reference evidence="3" key="1">
    <citation type="submission" date="2023-08" db="EMBL/GenBank/DDBJ databases">
        <title>The Comparative Genomic Analysis of Yersiniaceae from Polar Regions.</title>
        <authorList>
            <person name="Goncharov A."/>
            <person name="Aslanov B."/>
            <person name="Kolodzhieva V."/>
            <person name="Azarov D."/>
            <person name="Mochov A."/>
            <person name="Lebedeva E."/>
        </authorList>
    </citation>
    <scope>NUCLEOTIDE SEQUENCE</scope>
    <source>
        <strain evidence="3">Vf</strain>
    </source>
</reference>
<dbReference type="InterPro" id="IPR028098">
    <property type="entry name" value="Glyco_trans_4-like_N"/>
</dbReference>
<dbReference type="Proteomes" id="UP001224622">
    <property type="component" value="Unassembled WGS sequence"/>
</dbReference>